<dbReference type="RefSeq" id="WP_143165572.1">
    <property type="nucleotide sequence ID" value="NZ_FQXG01000003.1"/>
</dbReference>
<keyword evidence="2" id="KW-1185">Reference proteome</keyword>
<dbReference type="Proteomes" id="UP000184268">
    <property type="component" value="Unassembled WGS sequence"/>
</dbReference>
<evidence type="ECO:0000313" key="2">
    <source>
        <dbReference type="Proteomes" id="UP000184268"/>
    </source>
</evidence>
<gene>
    <name evidence="1" type="ORF">SAMN02745129_2045</name>
</gene>
<dbReference type="EMBL" id="FQXG01000003">
    <property type="protein sequence ID" value="SHH47193.1"/>
    <property type="molecule type" value="Genomic_DNA"/>
</dbReference>
<accession>A0A1M5T9Y1</accession>
<name>A0A1M5T9Y1_9GAMM</name>
<reference evidence="1 2" key="1">
    <citation type="submission" date="2016-11" db="EMBL/GenBank/DDBJ databases">
        <authorList>
            <person name="Jaros S."/>
            <person name="Januszkiewicz K."/>
            <person name="Wedrychowicz H."/>
        </authorList>
    </citation>
    <scope>NUCLEOTIDE SEQUENCE [LARGE SCALE GENOMIC DNA]</scope>
    <source>
        <strain evidence="1 2">DSM 16917</strain>
    </source>
</reference>
<organism evidence="1 2">
    <name type="scientific">Ferrimonas marina</name>
    <dbReference type="NCBI Taxonomy" id="299255"/>
    <lineage>
        <taxon>Bacteria</taxon>
        <taxon>Pseudomonadati</taxon>
        <taxon>Pseudomonadota</taxon>
        <taxon>Gammaproteobacteria</taxon>
        <taxon>Alteromonadales</taxon>
        <taxon>Ferrimonadaceae</taxon>
        <taxon>Ferrimonas</taxon>
    </lineage>
</organism>
<sequence length="187" mass="21230">MHNGLALAYLLRNTTEGTIQLVFQGQCPSEDPTSEMTYERVPELDCYAEDPAASKLELVLNHDVPHECEHCGRITDNHCIDQGEVEPVLSDTYRFYCSQQCADQAHHDREKYRAMRRNLRRSALERFPDITILELTDCQASGISRLIFEFPGGTAPAEIRSTNPYHVAVKRQDRAAWQSYAKQGLAS</sequence>
<evidence type="ECO:0000313" key="1">
    <source>
        <dbReference type="EMBL" id="SHH47193.1"/>
    </source>
</evidence>
<dbReference type="AlphaFoldDB" id="A0A1M5T9Y1"/>
<protein>
    <submittedName>
        <fullName evidence="1">Uncharacterized protein</fullName>
    </submittedName>
</protein>
<proteinExistence type="predicted"/>